<dbReference type="EMBL" id="JADJEV010000001">
    <property type="protein sequence ID" value="MBK6971763.1"/>
    <property type="molecule type" value="Genomic_DNA"/>
</dbReference>
<proteinExistence type="predicted"/>
<accession>A0A9D7E158</accession>
<dbReference type="InterPro" id="IPR050723">
    <property type="entry name" value="CFA/CMAS"/>
</dbReference>
<dbReference type="InterPro" id="IPR048976">
    <property type="entry name" value="WHD_PKMT"/>
</dbReference>
<dbReference type="PANTHER" id="PTHR43667">
    <property type="entry name" value="CYCLOPROPANE-FATTY-ACYL-PHOSPHOLIPID SYNTHASE"/>
    <property type="match status" value="1"/>
</dbReference>
<dbReference type="Proteomes" id="UP000807785">
    <property type="component" value="Unassembled WGS sequence"/>
</dbReference>
<dbReference type="InterPro" id="IPR018773">
    <property type="entry name" value="MeTrfase_reg_dom_prd"/>
</dbReference>
<keyword evidence="4" id="KW-0808">Transferase</keyword>
<evidence type="ECO:0000259" key="3">
    <source>
        <dbReference type="Pfam" id="PF21782"/>
    </source>
</evidence>
<dbReference type="Gene3D" id="3.40.50.150">
    <property type="entry name" value="Vaccinia Virus protein VP39"/>
    <property type="match status" value="1"/>
</dbReference>
<gene>
    <name evidence="4" type="ORF">IPH26_01965</name>
</gene>
<dbReference type="GO" id="GO:0032259">
    <property type="term" value="P:methylation"/>
    <property type="evidence" value="ECO:0007669"/>
    <property type="project" value="UniProtKB-KW"/>
</dbReference>
<protein>
    <submittedName>
        <fullName evidence="4">Class I SAM-dependent methyltransferase</fullName>
    </submittedName>
</protein>
<dbReference type="GO" id="GO:0008168">
    <property type="term" value="F:methyltransferase activity"/>
    <property type="evidence" value="ECO:0007669"/>
    <property type="project" value="UniProtKB-KW"/>
</dbReference>
<dbReference type="SUPFAM" id="SSF53335">
    <property type="entry name" value="S-adenosyl-L-methionine-dependent methyltransferases"/>
    <property type="match status" value="1"/>
</dbReference>
<keyword evidence="4" id="KW-0489">Methyltransferase</keyword>
<dbReference type="AlphaFoldDB" id="A0A9D7E158"/>
<dbReference type="Pfam" id="PF10119">
    <property type="entry name" value="MethyTransf_Reg"/>
    <property type="match status" value="1"/>
</dbReference>
<feature type="domain" description="Methyltransferase" evidence="2">
    <location>
        <begin position="41"/>
        <end position="136"/>
    </location>
</feature>
<feature type="domain" description="PKMT C-terminal winged helix" evidence="3">
    <location>
        <begin position="403"/>
        <end position="455"/>
    </location>
</feature>
<dbReference type="Pfam" id="PF13649">
    <property type="entry name" value="Methyltransf_25"/>
    <property type="match status" value="1"/>
</dbReference>
<dbReference type="PANTHER" id="PTHR43667:SF2">
    <property type="entry name" value="FATTY ACID C-METHYL TRANSFERASE"/>
    <property type="match status" value="1"/>
</dbReference>
<name>A0A9D7E158_9PROT</name>
<reference evidence="4" key="1">
    <citation type="submission" date="2020-10" db="EMBL/GenBank/DDBJ databases">
        <title>Connecting structure to function with the recovery of over 1000 high-quality activated sludge metagenome-assembled genomes encoding full-length rRNA genes using long-read sequencing.</title>
        <authorList>
            <person name="Singleton C.M."/>
            <person name="Petriglieri F."/>
            <person name="Kristensen J.M."/>
            <person name="Kirkegaard R.H."/>
            <person name="Michaelsen T.Y."/>
            <person name="Andersen M.H."/>
            <person name="Karst S.M."/>
            <person name="Dueholm M.S."/>
            <person name="Nielsen P.H."/>
            <person name="Albertsen M."/>
        </authorList>
    </citation>
    <scope>NUCLEOTIDE SEQUENCE</scope>
    <source>
        <strain evidence="4">Bjer_18-Q3-R1-45_BAT3C.347</strain>
    </source>
</reference>
<dbReference type="Pfam" id="PF21782">
    <property type="entry name" value="WHD_PKMT"/>
    <property type="match status" value="1"/>
</dbReference>
<sequence length="480" mass="53498">MTPYDDLPYVSRPFRQTHPDRLASMGLLLGMTPADPRTAHVLDVGCGSALNLIAMAATLPDARFFGFDLAQTAVEQARSCIARLGLQNIRVEHMDLLEFPGDAGEFDYIIAHGFYSWVPEEVREALLALVNRHASPHAICYLSFNARPGSTLRLAWREAAAYHAHGIIDPVERAQASVRMLELMAETSAARPGAWRDIVTEMVDAVHAKGIRWVGHDDFGPVFEPFHFHEVAEAAARHGMQYLSDACHFDSQPYELGDPAREILQDLEQRDLLLREQYFDFLELRPFRQILLCRSGVALRRPIDTAGLRQMSFSSAADETGAAADGQIVVSNPLTGSRSEVGELSRAILRQLRAAWPCSMPFAQVLPAQADRDEIALRVERLWACALIEAHAVAQRCGRGTEERPVVWHLARLEAADGTTVTTRIHSQCIVDDVTRDLLRLLDGSRSRSELIARFPDLQRRLDWLARMGLLEPADESTPA</sequence>
<dbReference type="InterPro" id="IPR029063">
    <property type="entry name" value="SAM-dependent_MTases_sf"/>
</dbReference>
<evidence type="ECO:0000313" key="5">
    <source>
        <dbReference type="Proteomes" id="UP000807785"/>
    </source>
</evidence>
<comment type="caution">
    <text evidence="4">The sequence shown here is derived from an EMBL/GenBank/DDBJ whole genome shotgun (WGS) entry which is preliminary data.</text>
</comment>
<evidence type="ECO:0000259" key="2">
    <source>
        <dbReference type="Pfam" id="PF13649"/>
    </source>
</evidence>
<dbReference type="InterPro" id="IPR041698">
    <property type="entry name" value="Methyltransf_25"/>
</dbReference>
<organism evidence="4 5">
    <name type="scientific">Candidatus Methylophosphatis roskildensis</name>
    <dbReference type="NCBI Taxonomy" id="2899263"/>
    <lineage>
        <taxon>Bacteria</taxon>
        <taxon>Pseudomonadati</taxon>
        <taxon>Pseudomonadota</taxon>
        <taxon>Betaproteobacteria</taxon>
        <taxon>Nitrosomonadales</taxon>
        <taxon>Sterolibacteriaceae</taxon>
        <taxon>Candidatus Methylophosphatis</taxon>
    </lineage>
</organism>
<evidence type="ECO:0000313" key="4">
    <source>
        <dbReference type="EMBL" id="MBK6971763.1"/>
    </source>
</evidence>
<dbReference type="CDD" id="cd02440">
    <property type="entry name" value="AdoMet_MTases"/>
    <property type="match status" value="1"/>
</dbReference>
<feature type="domain" description="Methyltransferase regulatory" evidence="1">
    <location>
        <begin position="215"/>
        <end position="294"/>
    </location>
</feature>
<evidence type="ECO:0000259" key="1">
    <source>
        <dbReference type="Pfam" id="PF10119"/>
    </source>
</evidence>